<dbReference type="Proteomes" id="UP000324222">
    <property type="component" value="Unassembled WGS sequence"/>
</dbReference>
<comment type="caution">
    <text evidence="2">The sequence shown here is derived from an EMBL/GenBank/DDBJ whole genome shotgun (WGS) entry which is preliminary data.</text>
</comment>
<proteinExistence type="predicted"/>
<feature type="compositionally biased region" description="Polar residues" evidence="1">
    <location>
        <begin position="64"/>
        <end position="77"/>
    </location>
</feature>
<evidence type="ECO:0000313" key="2">
    <source>
        <dbReference type="EMBL" id="MPC17152.1"/>
    </source>
</evidence>
<dbReference type="EMBL" id="VSRR010000563">
    <property type="protein sequence ID" value="MPC17152.1"/>
    <property type="molecule type" value="Genomic_DNA"/>
</dbReference>
<keyword evidence="3" id="KW-1185">Reference proteome</keyword>
<feature type="region of interest" description="Disordered" evidence="1">
    <location>
        <begin position="45"/>
        <end position="119"/>
    </location>
</feature>
<gene>
    <name evidence="2" type="ORF">E2C01_009999</name>
</gene>
<organism evidence="2 3">
    <name type="scientific">Portunus trituberculatus</name>
    <name type="common">Swimming crab</name>
    <name type="synonym">Neptunus trituberculatus</name>
    <dbReference type="NCBI Taxonomy" id="210409"/>
    <lineage>
        <taxon>Eukaryota</taxon>
        <taxon>Metazoa</taxon>
        <taxon>Ecdysozoa</taxon>
        <taxon>Arthropoda</taxon>
        <taxon>Crustacea</taxon>
        <taxon>Multicrustacea</taxon>
        <taxon>Malacostraca</taxon>
        <taxon>Eumalacostraca</taxon>
        <taxon>Eucarida</taxon>
        <taxon>Decapoda</taxon>
        <taxon>Pleocyemata</taxon>
        <taxon>Brachyura</taxon>
        <taxon>Eubrachyura</taxon>
        <taxon>Portunoidea</taxon>
        <taxon>Portunidae</taxon>
        <taxon>Portuninae</taxon>
        <taxon>Portunus</taxon>
    </lineage>
</organism>
<dbReference type="AlphaFoldDB" id="A0A5B7D777"/>
<name>A0A5B7D777_PORTR</name>
<reference evidence="2 3" key="1">
    <citation type="submission" date="2019-05" db="EMBL/GenBank/DDBJ databases">
        <title>Another draft genome of Portunus trituberculatus and its Hox gene families provides insights of decapod evolution.</title>
        <authorList>
            <person name="Jeong J.-H."/>
            <person name="Song I."/>
            <person name="Kim S."/>
            <person name="Choi T."/>
            <person name="Kim D."/>
            <person name="Ryu S."/>
            <person name="Kim W."/>
        </authorList>
    </citation>
    <scope>NUCLEOTIDE SEQUENCE [LARGE SCALE GENOMIC DNA]</scope>
    <source>
        <tissue evidence="2">Muscle</tissue>
    </source>
</reference>
<evidence type="ECO:0000313" key="3">
    <source>
        <dbReference type="Proteomes" id="UP000324222"/>
    </source>
</evidence>
<sequence length="119" mass="13319">MLQRDDIQTREEEPEGRRGAGRSRGARVTVYSSASCCGVRVAVGRYSRKRSTFPRRPTPFEDPSTGSTPGTEGQQGRQRYFLIPRPEKNNPRMLSSPPHRLFAAFKPQPSPAASTRRTS</sequence>
<evidence type="ECO:0000256" key="1">
    <source>
        <dbReference type="SAM" id="MobiDB-lite"/>
    </source>
</evidence>
<protein>
    <submittedName>
        <fullName evidence="2">Uncharacterized protein</fullName>
    </submittedName>
</protein>
<feature type="region of interest" description="Disordered" evidence="1">
    <location>
        <begin position="1"/>
        <end position="28"/>
    </location>
</feature>
<feature type="compositionally biased region" description="Basic and acidic residues" evidence="1">
    <location>
        <begin position="1"/>
        <end position="18"/>
    </location>
</feature>
<accession>A0A5B7D777</accession>